<name>A0A5P1X2P8_9LACO</name>
<keyword evidence="7 11" id="KW-0276">Fatty acid metabolism</keyword>
<dbReference type="EMBL" id="CP043939">
    <property type="protein sequence ID" value="QER68086.1"/>
    <property type="molecule type" value="Genomic_DNA"/>
</dbReference>
<feature type="domain" description="4'-phosphopantetheinyl transferase" evidence="12">
    <location>
        <begin position="4"/>
        <end position="104"/>
    </location>
</feature>
<dbReference type="PANTHER" id="PTHR12215">
    <property type="entry name" value="PHOSPHOPANTETHEINE TRANSFERASE"/>
    <property type="match status" value="1"/>
</dbReference>
<evidence type="ECO:0000313" key="14">
    <source>
        <dbReference type="Proteomes" id="UP000325295"/>
    </source>
</evidence>
<dbReference type="Gene3D" id="3.90.470.20">
    <property type="entry name" value="4'-phosphopantetheinyl transferase domain"/>
    <property type="match status" value="1"/>
</dbReference>
<evidence type="ECO:0000256" key="9">
    <source>
        <dbReference type="ARBA" id="ARBA00023098"/>
    </source>
</evidence>
<dbReference type="GO" id="GO:0008897">
    <property type="term" value="F:holo-[acyl-carrier-protein] synthase activity"/>
    <property type="evidence" value="ECO:0007669"/>
    <property type="project" value="UniProtKB-UniRule"/>
</dbReference>
<dbReference type="RefSeq" id="WP_150204435.1">
    <property type="nucleotide sequence ID" value="NZ_CP043939.1"/>
</dbReference>
<evidence type="ECO:0000313" key="13">
    <source>
        <dbReference type="EMBL" id="QER68086.1"/>
    </source>
</evidence>
<dbReference type="HAMAP" id="MF_00101">
    <property type="entry name" value="AcpS"/>
    <property type="match status" value="1"/>
</dbReference>
<keyword evidence="3 11" id="KW-0963">Cytoplasm</keyword>
<evidence type="ECO:0000256" key="6">
    <source>
        <dbReference type="ARBA" id="ARBA00022723"/>
    </source>
</evidence>
<dbReference type="GO" id="GO:0019878">
    <property type="term" value="P:lysine biosynthetic process via aminoadipic acid"/>
    <property type="evidence" value="ECO:0007669"/>
    <property type="project" value="TreeGrafter"/>
</dbReference>
<evidence type="ECO:0000256" key="5">
    <source>
        <dbReference type="ARBA" id="ARBA00022679"/>
    </source>
</evidence>
<evidence type="ECO:0000256" key="7">
    <source>
        <dbReference type="ARBA" id="ARBA00022832"/>
    </source>
</evidence>
<comment type="similarity">
    <text evidence="2">Belongs to the P-Pant transferase superfamily. Gsp/Sfp/HetI/AcpT family.</text>
</comment>
<feature type="binding site" evidence="11">
    <location>
        <position position="58"/>
    </location>
    <ligand>
        <name>Mg(2+)</name>
        <dbReference type="ChEBI" id="CHEBI:18420"/>
    </ligand>
</feature>
<evidence type="ECO:0000256" key="4">
    <source>
        <dbReference type="ARBA" id="ARBA00022516"/>
    </source>
</evidence>
<accession>A0A5P1X2P8</accession>
<protein>
    <recommendedName>
        <fullName evidence="11">Holo-[acyl-carrier-protein] synthase</fullName>
        <shortName evidence="11">Holo-ACP synthase</shortName>
        <ecNumber evidence="11">2.7.8.7</ecNumber>
    </recommendedName>
    <alternativeName>
        <fullName evidence="11">4'-phosphopantetheinyl transferase AcpS</fullName>
    </alternativeName>
</protein>
<reference evidence="13 14" key="1">
    <citation type="submission" date="2019-09" db="EMBL/GenBank/DDBJ databases">
        <title>Complete Genome Sequence of Lactobacillus nenjiangensis SH-Y15, isolated from sauerkraut.</title>
        <authorList>
            <person name="Yang H."/>
        </authorList>
    </citation>
    <scope>NUCLEOTIDE SEQUENCE [LARGE SCALE GENOMIC DNA]</scope>
    <source>
        <strain evidence="13 14">SH-Y15</strain>
    </source>
</reference>
<comment type="similarity">
    <text evidence="11">Belongs to the P-Pant transferase superfamily. AcpS family.</text>
</comment>
<dbReference type="InterPro" id="IPR037143">
    <property type="entry name" value="4-PPantetheinyl_Trfase_dom_sf"/>
</dbReference>
<dbReference type="SUPFAM" id="SSF56214">
    <property type="entry name" value="4'-phosphopantetheinyl transferase"/>
    <property type="match status" value="1"/>
</dbReference>
<dbReference type="AlphaFoldDB" id="A0A5P1X2P8"/>
<proteinExistence type="inferred from homology"/>
<dbReference type="EC" id="2.7.8.7" evidence="11"/>
<feature type="binding site" evidence="11">
    <location>
        <position position="8"/>
    </location>
    <ligand>
        <name>Mg(2+)</name>
        <dbReference type="ChEBI" id="CHEBI:18420"/>
    </ligand>
</feature>
<comment type="cofactor">
    <cofactor evidence="1 11">
        <name>Mg(2+)</name>
        <dbReference type="ChEBI" id="CHEBI:18420"/>
    </cofactor>
</comment>
<comment type="subcellular location">
    <subcellularLocation>
        <location evidence="11">Cytoplasm</location>
    </subcellularLocation>
</comment>
<dbReference type="OrthoDB" id="517356at2"/>
<keyword evidence="5 11" id="KW-0808">Transferase</keyword>
<comment type="catalytic activity">
    <reaction evidence="11">
        <text>apo-[ACP] + CoA = holo-[ACP] + adenosine 3',5'-bisphosphate + H(+)</text>
        <dbReference type="Rhea" id="RHEA:12068"/>
        <dbReference type="Rhea" id="RHEA-COMP:9685"/>
        <dbReference type="Rhea" id="RHEA-COMP:9690"/>
        <dbReference type="ChEBI" id="CHEBI:15378"/>
        <dbReference type="ChEBI" id="CHEBI:29999"/>
        <dbReference type="ChEBI" id="CHEBI:57287"/>
        <dbReference type="ChEBI" id="CHEBI:58343"/>
        <dbReference type="ChEBI" id="CHEBI:64479"/>
        <dbReference type="EC" id="2.7.8.7"/>
    </reaction>
</comment>
<keyword evidence="10 11" id="KW-0275">Fatty acid biosynthesis</keyword>
<keyword evidence="9 11" id="KW-0443">Lipid metabolism</keyword>
<keyword evidence="6 11" id="KW-0479">Metal-binding</keyword>
<dbReference type="Proteomes" id="UP000325295">
    <property type="component" value="Chromosome"/>
</dbReference>
<dbReference type="InterPro" id="IPR004568">
    <property type="entry name" value="Ppantetheine-prot_Trfase_dom"/>
</dbReference>
<evidence type="ECO:0000256" key="11">
    <source>
        <dbReference type="HAMAP-Rule" id="MF_00101"/>
    </source>
</evidence>
<sequence length="118" mass="12906">MIYGIGIDISEIKRVEQMKEKHANFISKTLTAAEHQQYLTRSAHKQAEYLAGRFSVKESFSKALGTGIGAAVGFQDLEVLDDESGKPTIKQSIFDGPVHVSISHTDSVVISEVILEEG</sequence>
<dbReference type="InterPro" id="IPR002582">
    <property type="entry name" value="ACPS"/>
</dbReference>
<comment type="function">
    <text evidence="11">Transfers the 4'-phosphopantetheine moiety from coenzyme A to a Ser of acyl-carrier-protein.</text>
</comment>
<dbReference type="InterPro" id="IPR050559">
    <property type="entry name" value="P-Pant_transferase_sf"/>
</dbReference>
<dbReference type="GO" id="GO:0006633">
    <property type="term" value="P:fatty acid biosynthetic process"/>
    <property type="evidence" value="ECO:0007669"/>
    <property type="project" value="UniProtKB-UniRule"/>
</dbReference>
<dbReference type="GO" id="GO:0000287">
    <property type="term" value="F:magnesium ion binding"/>
    <property type="evidence" value="ECO:0007669"/>
    <property type="project" value="UniProtKB-UniRule"/>
</dbReference>
<keyword evidence="8 11" id="KW-0460">Magnesium</keyword>
<dbReference type="Pfam" id="PF01648">
    <property type="entry name" value="ACPS"/>
    <property type="match status" value="1"/>
</dbReference>
<evidence type="ECO:0000256" key="1">
    <source>
        <dbReference type="ARBA" id="ARBA00001946"/>
    </source>
</evidence>
<dbReference type="NCBIfam" id="TIGR00516">
    <property type="entry name" value="acpS"/>
    <property type="match status" value="1"/>
</dbReference>
<dbReference type="InterPro" id="IPR008278">
    <property type="entry name" value="4-PPantetheinyl_Trfase_dom"/>
</dbReference>
<evidence type="ECO:0000256" key="8">
    <source>
        <dbReference type="ARBA" id="ARBA00022842"/>
    </source>
</evidence>
<evidence type="ECO:0000256" key="3">
    <source>
        <dbReference type="ARBA" id="ARBA00022490"/>
    </source>
</evidence>
<keyword evidence="14" id="KW-1185">Reference proteome</keyword>
<organism evidence="13 14">
    <name type="scientific">Paucilactobacillus nenjiangensis</name>
    <dbReference type="NCBI Taxonomy" id="1296540"/>
    <lineage>
        <taxon>Bacteria</taxon>
        <taxon>Bacillati</taxon>
        <taxon>Bacillota</taxon>
        <taxon>Bacilli</taxon>
        <taxon>Lactobacillales</taxon>
        <taxon>Lactobacillaceae</taxon>
        <taxon>Paucilactobacillus</taxon>
    </lineage>
</organism>
<gene>
    <name evidence="11" type="primary">acpS</name>
    <name evidence="13" type="ORF">F0161_09720</name>
</gene>
<keyword evidence="4 11" id="KW-0444">Lipid biosynthesis</keyword>
<dbReference type="GO" id="GO:0005829">
    <property type="term" value="C:cytosol"/>
    <property type="evidence" value="ECO:0007669"/>
    <property type="project" value="TreeGrafter"/>
</dbReference>
<dbReference type="PANTHER" id="PTHR12215:SF10">
    <property type="entry name" value="L-AMINOADIPATE-SEMIALDEHYDE DEHYDROGENASE-PHOSPHOPANTETHEINYL TRANSFERASE"/>
    <property type="match status" value="1"/>
</dbReference>
<evidence type="ECO:0000256" key="10">
    <source>
        <dbReference type="ARBA" id="ARBA00023160"/>
    </source>
</evidence>
<dbReference type="KEGG" id="lnn:F0161_09720"/>
<evidence type="ECO:0000259" key="12">
    <source>
        <dbReference type="Pfam" id="PF01648"/>
    </source>
</evidence>
<evidence type="ECO:0000256" key="2">
    <source>
        <dbReference type="ARBA" id="ARBA00010990"/>
    </source>
</evidence>
<dbReference type="NCBIfam" id="TIGR00556">
    <property type="entry name" value="pantethn_trn"/>
    <property type="match status" value="1"/>
</dbReference>